<dbReference type="PROSITE" id="PS50994">
    <property type="entry name" value="INTEGRASE"/>
    <property type="match status" value="1"/>
</dbReference>
<keyword evidence="3" id="KW-1185">Reference proteome</keyword>
<organism evidence="2 3">
    <name type="scientific">Lasius niger</name>
    <name type="common">Black garden ant</name>
    <dbReference type="NCBI Taxonomy" id="67767"/>
    <lineage>
        <taxon>Eukaryota</taxon>
        <taxon>Metazoa</taxon>
        <taxon>Ecdysozoa</taxon>
        <taxon>Arthropoda</taxon>
        <taxon>Hexapoda</taxon>
        <taxon>Insecta</taxon>
        <taxon>Pterygota</taxon>
        <taxon>Neoptera</taxon>
        <taxon>Endopterygota</taxon>
        <taxon>Hymenoptera</taxon>
        <taxon>Apocrita</taxon>
        <taxon>Aculeata</taxon>
        <taxon>Formicoidea</taxon>
        <taxon>Formicidae</taxon>
        <taxon>Formicinae</taxon>
        <taxon>Lasius</taxon>
        <taxon>Lasius</taxon>
    </lineage>
</organism>
<dbReference type="OrthoDB" id="7695048at2759"/>
<dbReference type="PaxDb" id="67767-A0A0J7KFV3"/>
<dbReference type="InterPro" id="IPR036397">
    <property type="entry name" value="RNaseH_sf"/>
</dbReference>
<dbReference type="GO" id="GO:0003676">
    <property type="term" value="F:nucleic acid binding"/>
    <property type="evidence" value="ECO:0007669"/>
    <property type="project" value="InterPro"/>
</dbReference>
<dbReference type="Gene3D" id="3.30.420.10">
    <property type="entry name" value="Ribonuclease H-like superfamily/Ribonuclease H"/>
    <property type="match status" value="1"/>
</dbReference>
<dbReference type="Pfam" id="PF18701">
    <property type="entry name" value="DUF5641"/>
    <property type="match status" value="1"/>
</dbReference>
<dbReference type="InterPro" id="IPR001584">
    <property type="entry name" value="Integrase_cat-core"/>
</dbReference>
<dbReference type="InterPro" id="IPR040676">
    <property type="entry name" value="DUF5641"/>
</dbReference>
<gene>
    <name evidence="2" type="ORF">RF55_11331</name>
</gene>
<dbReference type="SUPFAM" id="SSF53098">
    <property type="entry name" value="Ribonuclease H-like"/>
    <property type="match status" value="1"/>
</dbReference>
<dbReference type="EMBL" id="LBMM01008181">
    <property type="protein sequence ID" value="KMQ89076.1"/>
    <property type="molecule type" value="Genomic_DNA"/>
</dbReference>
<name>A0A0J7KFV3_LASNI</name>
<reference evidence="2 3" key="1">
    <citation type="submission" date="2015-04" db="EMBL/GenBank/DDBJ databases">
        <title>Lasius niger genome sequencing.</title>
        <authorList>
            <person name="Konorov E.A."/>
            <person name="Nikitin M.A."/>
            <person name="Kirill M.V."/>
            <person name="Chang P."/>
        </authorList>
    </citation>
    <scope>NUCLEOTIDE SEQUENCE [LARGE SCALE GENOMIC DNA]</scope>
    <source>
        <tissue evidence="2">Whole</tissue>
    </source>
</reference>
<evidence type="ECO:0000313" key="2">
    <source>
        <dbReference type="EMBL" id="KMQ89076.1"/>
    </source>
</evidence>
<sequence>MGSLPAVRVTPVRPFLNTGLDYAGPFSVKISRNKTGKAYLSLFVCLATKAIHLELVSDLTTTSFLNALKRFIARRGKCSILYSDNGTTFSGANNHLLELKEHLLKESTRTQIYEFLLEQFIEWKFIPPYAPHMGGLWESSVKLAKNHMRRVIGTTILSFEELYTILTQIEACLNSRPLTPITNDPTDLQALTPGHFLIGEPLNAIPENNVASVPTNRLTRYQLLIQIKQRFWTRWSKEYVAQLQQRVKWKLSSKTRIKEGTMVLLKNENTPPMSWPLGRIISLHPGADDITRVVTIRTSRGIVKRALSKICILPIEENVQN</sequence>
<evidence type="ECO:0000313" key="3">
    <source>
        <dbReference type="Proteomes" id="UP000036403"/>
    </source>
</evidence>
<dbReference type="PANTHER" id="PTHR47331">
    <property type="entry name" value="PHD-TYPE DOMAIN-CONTAINING PROTEIN"/>
    <property type="match status" value="1"/>
</dbReference>
<evidence type="ECO:0000259" key="1">
    <source>
        <dbReference type="PROSITE" id="PS50994"/>
    </source>
</evidence>
<proteinExistence type="predicted"/>
<dbReference type="AlphaFoldDB" id="A0A0J7KFV3"/>
<dbReference type="InterPro" id="IPR012337">
    <property type="entry name" value="RNaseH-like_sf"/>
</dbReference>
<accession>A0A0J7KFV3</accession>
<protein>
    <recommendedName>
        <fullName evidence="1">Integrase catalytic domain-containing protein</fullName>
    </recommendedName>
</protein>
<dbReference type="Proteomes" id="UP000036403">
    <property type="component" value="Unassembled WGS sequence"/>
</dbReference>
<dbReference type="GO" id="GO:0015074">
    <property type="term" value="P:DNA integration"/>
    <property type="evidence" value="ECO:0007669"/>
    <property type="project" value="InterPro"/>
</dbReference>
<dbReference type="STRING" id="67767.A0A0J7KFV3"/>
<feature type="domain" description="Integrase catalytic" evidence="1">
    <location>
        <begin position="10"/>
        <end position="201"/>
    </location>
</feature>
<comment type="caution">
    <text evidence="2">The sequence shown here is derived from an EMBL/GenBank/DDBJ whole genome shotgun (WGS) entry which is preliminary data.</text>
</comment>